<organism evidence="3 4">
    <name type="scientific">Piloderma croceum (strain F 1598)</name>
    <dbReference type="NCBI Taxonomy" id="765440"/>
    <lineage>
        <taxon>Eukaryota</taxon>
        <taxon>Fungi</taxon>
        <taxon>Dikarya</taxon>
        <taxon>Basidiomycota</taxon>
        <taxon>Agaricomycotina</taxon>
        <taxon>Agaricomycetes</taxon>
        <taxon>Agaricomycetidae</taxon>
        <taxon>Atheliales</taxon>
        <taxon>Atheliaceae</taxon>
        <taxon>Piloderma</taxon>
    </lineage>
</organism>
<evidence type="ECO:0000313" key="3">
    <source>
        <dbReference type="EMBL" id="KIM86617.1"/>
    </source>
</evidence>
<protein>
    <recommendedName>
        <fullName evidence="2">Helicase C-terminal domain-containing protein</fullName>
    </recommendedName>
</protein>
<dbReference type="HOGENOM" id="CLU_058572_1_1_1"/>
<keyword evidence="4" id="KW-1185">Reference proteome</keyword>
<feature type="compositionally biased region" description="Basic residues" evidence="1">
    <location>
        <begin position="104"/>
        <end position="113"/>
    </location>
</feature>
<feature type="compositionally biased region" description="Basic and acidic residues" evidence="1">
    <location>
        <begin position="114"/>
        <end position="129"/>
    </location>
</feature>
<evidence type="ECO:0000259" key="2">
    <source>
        <dbReference type="PROSITE" id="PS51194"/>
    </source>
</evidence>
<dbReference type="Proteomes" id="UP000054166">
    <property type="component" value="Unassembled WGS sequence"/>
</dbReference>
<dbReference type="EMBL" id="KN832981">
    <property type="protein sequence ID" value="KIM86617.1"/>
    <property type="molecule type" value="Genomic_DNA"/>
</dbReference>
<dbReference type="Gene3D" id="3.40.50.300">
    <property type="entry name" value="P-loop containing nucleotide triphosphate hydrolases"/>
    <property type="match status" value="1"/>
</dbReference>
<dbReference type="Pfam" id="PF00271">
    <property type="entry name" value="Helicase_C"/>
    <property type="match status" value="1"/>
</dbReference>
<dbReference type="SUPFAM" id="SSF52540">
    <property type="entry name" value="P-loop containing nucleoside triphosphate hydrolases"/>
    <property type="match status" value="1"/>
</dbReference>
<dbReference type="InParanoid" id="A0A0C3CAC4"/>
<evidence type="ECO:0000313" key="4">
    <source>
        <dbReference type="Proteomes" id="UP000054166"/>
    </source>
</evidence>
<feature type="compositionally biased region" description="Polar residues" evidence="1">
    <location>
        <begin position="146"/>
        <end position="173"/>
    </location>
</feature>
<evidence type="ECO:0000256" key="1">
    <source>
        <dbReference type="SAM" id="MobiDB-lite"/>
    </source>
</evidence>
<dbReference type="InterPro" id="IPR027417">
    <property type="entry name" value="P-loop_NTPase"/>
</dbReference>
<sequence length="396" mass="44695">MSAEFRDDESMKLKEGETWGLCCIESFGMGMDLPDIKLIIQWRASCDLCTLWQRFGRAVRDLKLQGQALFLVESKYFGAAKKAKAAAAAELKRKAVEREAGKAPPKKRARTSKGARDTSKEVTKEREMVIEGQSSEQDADDVAHVPSTTDAEAAMSTPTGSSNDNSNPVSNESQLDDAARQLFEAERRTEYEKIPRVDRKRGIQKVEEIEPALDDMINTKDRPVQCSRWPLVVYFRQNKNSSDHLACQPESPNGCSRCIILPPLVCCELCNPRLFEEFAQSDPKVRPKRTRNCSTIQDYTVGPYDMELRNALNEFREKETIRKFGLSRLKNSGPGLIMPDAVFKWIVNCAHMQKIGNKDDLQIETRWSRVESFADNILALIKTHCDPSIASKAPKQ</sequence>
<dbReference type="AlphaFoldDB" id="A0A0C3CAC4"/>
<dbReference type="OrthoDB" id="2687561at2759"/>
<reference evidence="3 4" key="1">
    <citation type="submission" date="2014-04" db="EMBL/GenBank/DDBJ databases">
        <authorList>
            <consortium name="DOE Joint Genome Institute"/>
            <person name="Kuo A."/>
            <person name="Tarkka M."/>
            <person name="Buscot F."/>
            <person name="Kohler A."/>
            <person name="Nagy L.G."/>
            <person name="Floudas D."/>
            <person name="Copeland A."/>
            <person name="Barry K.W."/>
            <person name="Cichocki N."/>
            <person name="Veneault-Fourrey C."/>
            <person name="LaButti K."/>
            <person name="Lindquist E.A."/>
            <person name="Lipzen A."/>
            <person name="Lundell T."/>
            <person name="Morin E."/>
            <person name="Murat C."/>
            <person name="Sun H."/>
            <person name="Tunlid A."/>
            <person name="Henrissat B."/>
            <person name="Grigoriev I.V."/>
            <person name="Hibbett D.S."/>
            <person name="Martin F."/>
            <person name="Nordberg H.P."/>
            <person name="Cantor M.N."/>
            <person name="Hua S.X."/>
        </authorList>
    </citation>
    <scope>NUCLEOTIDE SEQUENCE [LARGE SCALE GENOMIC DNA]</scope>
    <source>
        <strain evidence="3 4">F 1598</strain>
    </source>
</reference>
<accession>A0A0C3CAC4</accession>
<dbReference type="STRING" id="765440.A0A0C3CAC4"/>
<gene>
    <name evidence="3" type="ORF">PILCRDRAFT_4530</name>
</gene>
<dbReference type="PROSITE" id="PS51194">
    <property type="entry name" value="HELICASE_CTER"/>
    <property type="match status" value="1"/>
</dbReference>
<feature type="region of interest" description="Disordered" evidence="1">
    <location>
        <begin position="95"/>
        <end position="174"/>
    </location>
</feature>
<feature type="non-terminal residue" evidence="3">
    <location>
        <position position="396"/>
    </location>
</feature>
<dbReference type="InterPro" id="IPR001650">
    <property type="entry name" value="Helicase_C-like"/>
</dbReference>
<name>A0A0C3CAC4_PILCF</name>
<reference evidence="4" key="2">
    <citation type="submission" date="2015-01" db="EMBL/GenBank/DDBJ databases">
        <title>Evolutionary Origins and Diversification of the Mycorrhizal Mutualists.</title>
        <authorList>
            <consortium name="DOE Joint Genome Institute"/>
            <consortium name="Mycorrhizal Genomics Consortium"/>
            <person name="Kohler A."/>
            <person name="Kuo A."/>
            <person name="Nagy L.G."/>
            <person name="Floudas D."/>
            <person name="Copeland A."/>
            <person name="Barry K.W."/>
            <person name="Cichocki N."/>
            <person name="Veneault-Fourrey C."/>
            <person name="LaButti K."/>
            <person name="Lindquist E.A."/>
            <person name="Lipzen A."/>
            <person name="Lundell T."/>
            <person name="Morin E."/>
            <person name="Murat C."/>
            <person name="Riley R."/>
            <person name="Ohm R."/>
            <person name="Sun H."/>
            <person name="Tunlid A."/>
            <person name="Henrissat B."/>
            <person name="Grigoriev I.V."/>
            <person name="Hibbett D.S."/>
            <person name="Martin F."/>
        </authorList>
    </citation>
    <scope>NUCLEOTIDE SEQUENCE [LARGE SCALE GENOMIC DNA]</scope>
    <source>
        <strain evidence="4">F 1598</strain>
    </source>
</reference>
<feature type="domain" description="Helicase C-terminal" evidence="2">
    <location>
        <begin position="1"/>
        <end position="99"/>
    </location>
</feature>
<proteinExistence type="predicted"/>